<dbReference type="RefSeq" id="WP_146661427.1">
    <property type="nucleotide sequence ID" value="NZ_CP019791.1"/>
</dbReference>
<sequence length="330" mass="36396">MATQQDFVNAVELIDKSNNVLVTSHTRPDGDACGCVLAICTALEQLGKKAQPMFLSAIPEWYRFLFESEPAVIGEDITTEELSGAGYDLVVIVDTNSYVQLAKFDEWLRASDVPVLVIDHHVTSDNLGDVEVIDTTASAAGEIVYDLFKRAGWELGGKTARDLFVAIATDTGWFRFRNADARVYRYAAELIERGVDPAAVHEQIYQNFSPARMALLTRMLNNLTLEFDKRVAVQYLLQEDFRAAGASMSDTEDLIDECQRVSTVQVAVIFVELGNGKFKISLRSKTNVNVREIAQLYGGGGHTVAAGATLDMPLEQAREEILGHIAKQLD</sequence>
<proteinExistence type="predicted"/>
<dbReference type="SUPFAM" id="SSF64182">
    <property type="entry name" value="DHH phosphoesterases"/>
    <property type="match status" value="1"/>
</dbReference>
<dbReference type="InterPro" id="IPR001667">
    <property type="entry name" value="DDH_dom"/>
</dbReference>
<dbReference type="Gene3D" id="3.90.1640.10">
    <property type="entry name" value="inorganic pyrophosphatase (n-terminal core)"/>
    <property type="match status" value="1"/>
</dbReference>
<dbReference type="STRING" id="1936003.STSP2_01590"/>
<evidence type="ECO:0000259" key="2">
    <source>
        <dbReference type="Pfam" id="PF02272"/>
    </source>
</evidence>
<keyword evidence="3" id="KW-0378">Hydrolase</keyword>
<dbReference type="Pfam" id="PF02272">
    <property type="entry name" value="DHHA1"/>
    <property type="match status" value="1"/>
</dbReference>
<dbReference type="AlphaFoldDB" id="A0A1U9NLI5"/>
<dbReference type="GO" id="GO:0003676">
    <property type="term" value="F:nucleic acid binding"/>
    <property type="evidence" value="ECO:0007669"/>
    <property type="project" value="InterPro"/>
</dbReference>
<dbReference type="Pfam" id="PF01368">
    <property type="entry name" value="DHH"/>
    <property type="match status" value="1"/>
</dbReference>
<evidence type="ECO:0000259" key="1">
    <source>
        <dbReference type="Pfam" id="PF01368"/>
    </source>
</evidence>
<organism evidence="3 4">
    <name type="scientific">Anaerohalosphaera lusitana</name>
    <dbReference type="NCBI Taxonomy" id="1936003"/>
    <lineage>
        <taxon>Bacteria</taxon>
        <taxon>Pseudomonadati</taxon>
        <taxon>Planctomycetota</taxon>
        <taxon>Phycisphaerae</taxon>
        <taxon>Sedimentisphaerales</taxon>
        <taxon>Anaerohalosphaeraceae</taxon>
        <taxon>Anaerohalosphaera</taxon>
    </lineage>
</organism>
<keyword evidence="4" id="KW-1185">Reference proteome</keyword>
<dbReference type="InterPro" id="IPR038763">
    <property type="entry name" value="DHH_sf"/>
</dbReference>
<reference evidence="4" key="1">
    <citation type="submission" date="2017-02" db="EMBL/GenBank/DDBJ databases">
        <title>Comparative genomics and description of representatives of a novel lineage of planctomycetes thriving in anoxic sediments.</title>
        <authorList>
            <person name="Spring S."/>
            <person name="Bunk B."/>
            <person name="Sproer C."/>
        </authorList>
    </citation>
    <scope>NUCLEOTIDE SEQUENCE [LARGE SCALE GENOMIC DNA]</scope>
    <source>
        <strain evidence="4">ST-NAGAB-D1</strain>
    </source>
</reference>
<feature type="domain" description="DDH" evidence="1">
    <location>
        <begin position="19"/>
        <end position="151"/>
    </location>
</feature>
<dbReference type="KEGG" id="alus:STSP2_01590"/>
<dbReference type="GO" id="GO:0016787">
    <property type="term" value="F:hydrolase activity"/>
    <property type="evidence" value="ECO:0007669"/>
    <property type="project" value="UniProtKB-KW"/>
</dbReference>
<dbReference type="InterPro" id="IPR003156">
    <property type="entry name" value="DHHA1_dom"/>
</dbReference>
<dbReference type="PANTHER" id="PTHR47618">
    <property type="entry name" value="BIFUNCTIONAL OLIGORIBONUCLEASE AND PAP PHOSPHATASE NRNA"/>
    <property type="match status" value="1"/>
</dbReference>
<evidence type="ECO:0000313" key="3">
    <source>
        <dbReference type="EMBL" id="AQT68430.1"/>
    </source>
</evidence>
<name>A0A1U9NLI5_9BACT</name>
<protein>
    <submittedName>
        <fullName evidence="3">Bifunctional oligoribonuclease and PAP phosphatase NrnA</fullName>
        <ecNumber evidence="3">3.1.-.-</ecNumber>
    </submittedName>
</protein>
<dbReference type="EC" id="3.1.-.-" evidence="3"/>
<gene>
    <name evidence="3" type="primary">nrnA</name>
    <name evidence="3" type="ORF">STSP2_01590</name>
</gene>
<dbReference type="PANTHER" id="PTHR47618:SF1">
    <property type="entry name" value="BIFUNCTIONAL OLIGORIBONUCLEASE AND PAP PHOSPHATASE NRNA"/>
    <property type="match status" value="1"/>
</dbReference>
<dbReference type="InterPro" id="IPR051319">
    <property type="entry name" value="Oligoribo/pAp-PDE_c-di-AMP_PDE"/>
</dbReference>
<dbReference type="EMBL" id="CP019791">
    <property type="protein sequence ID" value="AQT68430.1"/>
    <property type="molecule type" value="Genomic_DNA"/>
</dbReference>
<dbReference type="Gene3D" id="3.10.310.30">
    <property type="match status" value="1"/>
</dbReference>
<dbReference type="OrthoDB" id="9803668at2"/>
<dbReference type="Proteomes" id="UP000189674">
    <property type="component" value="Chromosome"/>
</dbReference>
<evidence type="ECO:0000313" key="4">
    <source>
        <dbReference type="Proteomes" id="UP000189674"/>
    </source>
</evidence>
<accession>A0A1U9NLI5</accession>
<feature type="domain" description="DHHA1" evidence="2">
    <location>
        <begin position="229"/>
        <end position="325"/>
    </location>
</feature>